<dbReference type="Proteomes" id="UP001278738">
    <property type="component" value="Unassembled WGS sequence"/>
</dbReference>
<dbReference type="EMBL" id="JAWXVH010000004">
    <property type="protein sequence ID" value="MDX6186178.1"/>
    <property type="molecule type" value="Genomic_DNA"/>
</dbReference>
<evidence type="ECO:0000313" key="3">
    <source>
        <dbReference type="Proteomes" id="UP001270053"/>
    </source>
</evidence>
<gene>
    <name evidence="1" type="ORF">SGQ18_10760</name>
    <name evidence="2" type="ORF">SGQ44_10440</name>
</gene>
<sequence>MKKNIFIVTFIITFIGTVKAQESVLFWQKEKINEENRASMHAAYYVFQNETIAAKKAVGNLKDLL</sequence>
<comment type="caution">
    <text evidence="2">The sequence shown here is derived from an EMBL/GenBank/DDBJ whole genome shotgun (WGS) entry which is preliminary data.</text>
</comment>
<evidence type="ECO:0000313" key="2">
    <source>
        <dbReference type="EMBL" id="MDX6186178.1"/>
    </source>
</evidence>
<dbReference type="RefSeq" id="WP_229974437.1">
    <property type="nucleotide sequence ID" value="NZ_CP087133.1"/>
</dbReference>
<name>A0AAJ2VXF5_9FLAO</name>
<protein>
    <submittedName>
        <fullName evidence="2">Uncharacterized protein</fullName>
    </submittedName>
</protein>
<dbReference type="EMBL" id="JAWXVG010000004">
    <property type="protein sequence ID" value="MDX6182642.1"/>
    <property type="molecule type" value="Genomic_DNA"/>
</dbReference>
<accession>A0AAJ2VXF5</accession>
<organism evidence="2 3">
    <name type="scientific">Flavobacterium flavipigmentatum</name>
    <dbReference type="NCBI Taxonomy" id="2893884"/>
    <lineage>
        <taxon>Bacteria</taxon>
        <taxon>Pseudomonadati</taxon>
        <taxon>Bacteroidota</taxon>
        <taxon>Flavobacteriia</taxon>
        <taxon>Flavobacteriales</taxon>
        <taxon>Flavobacteriaceae</taxon>
        <taxon>Flavobacterium</taxon>
    </lineage>
</organism>
<evidence type="ECO:0000313" key="1">
    <source>
        <dbReference type="EMBL" id="MDX6182642.1"/>
    </source>
</evidence>
<reference evidence="2 4" key="1">
    <citation type="submission" date="2023-11" db="EMBL/GenBank/DDBJ databases">
        <title>Unpublished Manusciprt.</title>
        <authorList>
            <person name="Saticioglu I.B."/>
            <person name="Ay H."/>
            <person name="Ajmi N."/>
            <person name="Altun S."/>
            <person name="Duman M."/>
        </authorList>
    </citation>
    <scope>NUCLEOTIDE SEQUENCE</scope>
    <source>
        <strain evidence="1 4">Fl-33</strain>
        <strain evidence="2">Fl-77</strain>
    </source>
</reference>
<evidence type="ECO:0000313" key="4">
    <source>
        <dbReference type="Proteomes" id="UP001278738"/>
    </source>
</evidence>
<keyword evidence="4" id="KW-1185">Reference proteome</keyword>
<dbReference type="Proteomes" id="UP001270053">
    <property type="component" value="Unassembled WGS sequence"/>
</dbReference>
<proteinExistence type="predicted"/>
<dbReference type="AlphaFoldDB" id="A0AAJ2VXF5"/>